<dbReference type="EMBL" id="JAQIIO010000007">
    <property type="protein sequence ID" value="MDA5095062.1"/>
    <property type="molecule type" value="Genomic_DNA"/>
</dbReference>
<keyword evidence="2" id="KW-1185">Reference proteome</keyword>
<name>A0ABT4W3H3_9RHOB</name>
<proteinExistence type="predicted"/>
<sequence>MRKVATARVLGALILALSLPTFLSLLWHRLSGDPTMRPLGITKEALQDESGEGLIIQAHVNWGTIEQSAASQQELARALIRGFSAKGVVVEVQSFSSQAPNPTVTYQVGPSTIGPFPAFSAAQGINAAVEAYRMNVPFIAQE</sequence>
<gene>
    <name evidence="1" type="ORF">O2N63_13310</name>
</gene>
<dbReference type="RefSeq" id="WP_271054771.1">
    <property type="nucleotide sequence ID" value="NZ_JAQIIO010000007.1"/>
</dbReference>
<accession>A0ABT4W3H3</accession>
<reference evidence="1 2" key="1">
    <citation type="submission" date="2023-01" db="EMBL/GenBank/DDBJ databases">
        <authorList>
            <person name="Yoon J.-W."/>
        </authorList>
    </citation>
    <scope>NUCLEOTIDE SEQUENCE [LARGE SCALE GENOMIC DNA]</scope>
    <source>
        <strain evidence="1 2">KMU-50</strain>
    </source>
</reference>
<evidence type="ECO:0000313" key="2">
    <source>
        <dbReference type="Proteomes" id="UP001528040"/>
    </source>
</evidence>
<evidence type="ECO:0000313" key="1">
    <source>
        <dbReference type="EMBL" id="MDA5095062.1"/>
    </source>
</evidence>
<organism evidence="1 2">
    <name type="scientific">Aliiroseovarius salicola</name>
    <dbReference type="NCBI Taxonomy" id="3009082"/>
    <lineage>
        <taxon>Bacteria</taxon>
        <taxon>Pseudomonadati</taxon>
        <taxon>Pseudomonadota</taxon>
        <taxon>Alphaproteobacteria</taxon>
        <taxon>Rhodobacterales</taxon>
        <taxon>Paracoccaceae</taxon>
        <taxon>Aliiroseovarius</taxon>
    </lineage>
</organism>
<protein>
    <submittedName>
        <fullName evidence="1">Uncharacterized protein</fullName>
    </submittedName>
</protein>
<dbReference type="Proteomes" id="UP001528040">
    <property type="component" value="Unassembled WGS sequence"/>
</dbReference>
<comment type="caution">
    <text evidence="1">The sequence shown here is derived from an EMBL/GenBank/DDBJ whole genome shotgun (WGS) entry which is preliminary data.</text>
</comment>